<proteinExistence type="predicted"/>
<accession>A0A6J4HE51</accession>
<name>A0A6J4HE51_9SPHI</name>
<gene>
    <name evidence="1" type="ORF">AVDCRST_MAG56-400</name>
</gene>
<evidence type="ECO:0008006" key="2">
    <source>
        <dbReference type="Google" id="ProtNLM"/>
    </source>
</evidence>
<sequence length="132" mass="14440">MTRIGTFLGRLGCMAGIGLAACGSPKQIDGFDSAAWQADRLGCGGGRKALSQPFDSIRRQLKGLTQNELLDVLGKPDFQRLYQRNQKFYVYFLEPGAQCGGNADASRARTAVIRFSAIELVTEVYYDNGKPQ</sequence>
<reference evidence="1" key="1">
    <citation type="submission" date="2020-02" db="EMBL/GenBank/DDBJ databases">
        <authorList>
            <person name="Meier V. D."/>
        </authorList>
    </citation>
    <scope>NUCLEOTIDE SEQUENCE</scope>
    <source>
        <strain evidence="1">AVDCRST_MAG56</strain>
    </source>
</reference>
<dbReference type="PROSITE" id="PS51257">
    <property type="entry name" value="PROKAR_LIPOPROTEIN"/>
    <property type="match status" value="1"/>
</dbReference>
<dbReference type="AlphaFoldDB" id="A0A6J4HE51"/>
<protein>
    <recommendedName>
        <fullName evidence="2">Lipoprotein SmpA/OmlA domain-containing protein</fullName>
    </recommendedName>
</protein>
<organism evidence="1">
    <name type="scientific">uncultured Cytophagales bacterium</name>
    <dbReference type="NCBI Taxonomy" id="158755"/>
    <lineage>
        <taxon>Bacteria</taxon>
        <taxon>Pseudomonadati</taxon>
        <taxon>Bacteroidota</taxon>
        <taxon>Sphingobacteriia</taxon>
        <taxon>Sphingobacteriales</taxon>
        <taxon>environmental samples</taxon>
    </lineage>
</organism>
<dbReference type="EMBL" id="CADCTQ010000040">
    <property type="protein sequence ID" value="CAA9221042.1"/>
    <property type="molecule type" value="Genomic_DNA"/>
</dbReference>
<evidence type="ECO:0000313" key="1">
    <source>
        <dbReference type="EMBL" id="CAA9221042.1"/>
    </source>
</evidence>